<gene>
    <name evidence="1" type="ORF">BECKDK2373C_GA0170839_102614</name>
</gene>
<reference evidence="1" key="1">
    <citation type="submission" date="2019-02" db="EMBL/GenBank/DDBJ databases">
        <authorList>
            <person name="Gruber-Vodicka R. H."/>
            <person name="Seah K. B. B."/>
        </authorList>
    </citation>
    <scope>NUCLEOTIDE SEQUENCE</scope>
    <source>
        <strain evidence="1">BECK_DK161</strain>
    </source>
</reference>
<name>A0A450SBC5_9GAMM</name>
<protein>
    <submittedName>
        <fullName evidence="1">Uncharacterized protein</fullName>
    </submittedName>
</protein>
<organism evidence="1">
    <name type="scientific">Candidatus Kentrum sp. DK</name>
    <dbReference type="NCBI Taxonomy" id="2126562"/>
    <lineage>
        <taxon>Bacteria</taxon>
        <taxon>Pseudomonadati</taxon>
        <taxon>Pseudomonadota</taxon>
        <taxon>Gammaproteobacteria</taxon>
        <taxon>Candidatus Kentrum</taxon>
    </lineage>
</organism>
<dbReference type="AlphaFoldDB" id="A0A450SBC5"/>
<proteinExistence type="predicted"/>
<accession>A0A450SBC5</accession>
<evidence type="ECO:0000313" key="1">
    <source>
        <dbReference type="EMBL" id="VFJ49466.1"/>
    </source>
</evidence>
<sequence>MCFITRKKWSKKRSLHSVNEHFEVIFNAVRERKVSFAYSSIKMKFVKIGLLVAAIVYLSGCASGAKIENMVYQGEQKTYPEELHNNVGLSNISGGQETNPLWTSEISNEAFYGALTSSLLAQGLLSDDGRYKLVVKMLSVDQPILGLDLEVTTRVQYILTDSTNNAVVLDEVVIAPYIATFSDAAFAIERLRLANEGSGKKNIEGLLEKLSRLRIGKNEISLVQ</sequence>
<dbReference type="EMBL" id="CAADEY010000026">
    <property type="protein sequence ID" value="VFJ49466.1"/>
    <property type="molecule type" value="Genomic_DNA"/>
</dbReference>